<dbReference type="InterPro" id="IPR036590">
    <property type="entry name" value="SRAP-like"/>
</dbReference>
<name>A0ABV3SJ36_9HYPH</name>
<keyword evidence="4 8" id="KW-0378">Hydrolase</keyword>
<dbReference type="RefSeq" id="WP_367955135.1">
    <property type="nucleotide sequence ID" value="NZ_JBDPGJ010000003.1"/>
</dbReference>
<organism evidence="9 10">
    <name type="scientific">Aquibium pacificus</name>
    <dbReference type="NCBI Taxonomy" id="3153579"/>
    <lineage>
        <taxon>Bacteria</taxon>
        <taxon>Pseudomonadati</taxon>
        <taxon>Pseudomonadota</taxon>
        <taxon>Alphaproteobacteria</taxon>
        <taxon>Hyphomicrobiales</taxon>
        <taxon>Phyllobacteriaceae</taxon>
        <taxon>Aquibium</taxon>
    </lineage>
</organism>
<evidence type="ECO:0000256" key="4">
    <source>
        <dbReference type="ARBA" id="ARBA00022801"/>
    </source>
</evidence>
<keyword evidence="7" id="KW-0456">Lyase</keyword>
<keyword evidence="2 8" id="KW-0645">Protease</keyword>
<evidence type="ECO:0000256" key="3">
    <source>
        <dbReference type="ARBA" id="ARBA00022763"/>
    </source>
</evidence>
<keyword evidence="3" id="KW-0227">DNA damage</keyword>
<dbReference type="GO" id="GO:0016787">
    <property type="term" value="F:hydrolase activity"/>
    <property type="evidence" value="ECO:0007669"/>
    <property type="project" value="UniProtKB-KW"/>
</dbReference>
<dbReference type="Pfam" id="PF02586">
    <property type="entry name" value="SRAP"/>
    <property type="match status" value="1"/>
</dbReference>
<dbReference type="PANTHER" id="PTHR13604:SF0">
    <property type="entry name" value="ABASIC SITE PROCESSING PROTEIN HMCES"/>
    <property type="match status" value="1"/>
</dbReference>
<keyword evidence="5" id="KW-0190">Covalent protein-DNA linkage</keyword>
<evidence type="ECO:0000313" key="9">
    <source>
        <dbReference type="EMBL" id="MEX0406785.1"/>
    </source>
</evidence>
<dbReference type="Proteomes" id="UP001556692">
    <property type="component" value="Unassembled WGS sequence"/>
</dbReference>
<comment type="similarity">
    <text evidence="1 8">Belongs to the SOS response-associated peptidase family.</text>
</comment>
<dbReference type="EC" id="3.4.-.-" evidence="8"/>
<comment type="caution">
    <text evidence="9">The sequence shown here is derived from an EMBL/GenBank/DDBJ whole genome shotgun (WGS) entry which is preliminary data.</text>
</comment>
<evidence type="ECO:0000256" key="6">
    <source>
        <dbReference type="ARBA" id="ARBA00023125"/>
    </source>
</evidence>
<keyword evidence="6" id="KW-0238">DNA-binding</keyword>
<proteinExistence type="inferred from homology"/>
<evidence type="ECO:0000256" key="5">
    <source>
        <dbReference type="ARBA" id="ARBA00023124"/>
    </source>
</evidence>
<dbReference type="Gene3D" id="3.90.1680.10">
    <property type="entry name" value="SOS response associated peptidase-like"/>
    <property type="match status" value="1"/>
</dbReference>
<evidence type="ECO:0000256" key="2">
    <source>
        <dbReference type="ARBA" id="ARBA00022670"/>
    </source>
</evidence>
<dbReference type="SUPFAM" id="SSF143081">
    <property type="entry name" value="BB1717-like"/>
    <property type="match status" value="1"/>
</dbReference>
<dbReference type="PANTHER" id="PTHR13604">
    <property type="entry name" value="DC12-RELATED"/>
    <property type="match status" value="1"/>
</dbReference>
<keyword evidence="10" id="KW-1185">Reference proteome</keyword>
<reference evidence="9 10" key="1">
    <citation type="submission" date="2024-05" db="EMBL/GenBank/DDBJ databases">
        <authorList>
            <person name="Jiang F."/>
        </authorList>
    </citation>
    <scope>NUCLEOTIDE SEQUENCE [LARGE SCALE GENOMIC DNA]</scope>
    <source>
        <strain evidence="9 10">LZ166</strain>
    </source>
</reference>
<evidence type="ECO:0000256" key="7">
    <source>
        <dbReference type="ARBA" id="ARBA00023239"/>
    </source>
</evidence>
<gene>
    <name evidence="9" type="ORF">ABGN05_14035</name>
</gene>
<evidence type="ECO:0000256" key="8">
    <source>
        <dbReference type="RuleBase" id="RU364100"/>
    </source>
</evidence>
<sequence>MCNLYNLTKGPQAILEFTKAFENNAGNLQPGNIFPDYPAPIVRNGASGRELTRARWGMPSSQKAIFDAAATRAAKMEKKGVSVDFKELLRNEPDPGTTNIRNTSSMHWRPWLGVESRCLVPATSFSEYGKVRDPDTGRLPLSWFGLDEMCPLFAFAGIWTHWSGVRKANEGPVSADIFAFLTCDPNAVVAPIHPKAMPVILITTEEMDVWMRAPWEEAKALQRPLPDDRLMIVPKPESIGAG</sequence>
<protein>
    <recommendedName>
        <fullName evidence="8">Abasic site processing protein</fullName>
        <ecNumber evidence="8">3.4.-.-</ecNumber>
    </recommendedName>
</protein>
<accession>A0ABV3SJ36</accession>
<evidence type="ECO:0000256" key="1">
    <source>
        <dbReference type="ARBA" id="ARBA00008136"/>
    </source>
</evidence>
<dbReference type="InterPro" id="IPR003738">
    <property type="entry name" value="SRAP"/>
</dbReference>
<dbReference type="EMBL" id="JBDPGJ010000003">
    <property type="protein sequence ID" value="MEX0406785.1"/>
    <property type="molecule type" value="Genomic_DNA"/>
</dbReference>
<evidence type="ECO:0000313" key="10">
    <source>
        <dbReference type="Proteomes" id="UP001556692"/>
    </source>
</evidence>